<organism evidence="2 3">
    <name type="scientific">Pseudogemmobacter faecipullorum</name>
    <dbReference type="NCBI Taxonomy" id="2755041"/>
    <lineage>
        <taxon>Bacteria</taxon>
        <taxon>Pseudomonadati</taxon>
        <taxon>Pseudomonadota</taxon>
        <taxon>Alphaproteobacteria</taxon>
        <taxon>Rhodobacterales</taxon>
        <taxon>Paracoccaceae</taxon>
        <taxon>Pseudogemmobacter</taxon>
    </lineage>
</organism>
<dbReference type="EMBL" id="JACDXX010000011">
    <property type="protein sequence ID" value="MCB5410839.1"/>
    <property type="molecule type" value="Genomic_DNA"/>
</dbReference>
<dbReference type="Proteomes" id="UP001198571">
    <property type="component" value="Unassembled WGS sequence"/>
</dbReference>
<comment type="caution">
    <text evidence="2">The sequence shown here is derived from an EMBL/GenBank/DDBJ whole genome shotgun (WGS) entry which is preliminary data.</text>
</comment>
<evidence type="ECO:0000256" key="1">
    <source>
        <dbReference type="SAM" id="MobiDB-lite"/>
    </source>
</evidence>
<feature type="compositionally biased region" description="Pro residues" evidence="1">
    <location>
        <begin position="139"/>
        <end position="155"/>
    </location>
</feature>
<protein>
    <submittedName>
        <fullName evidence="2">Uncharacterized protein</fullName>
    </submittedName>
</protein>
<name>A0ABS8CN74_9RHOB</name>
<evidence type="ECO:0000313" key="3">
    <source>
        <dbReference type="Proteomes" id="UP001198571"/>
    </source>
</evidence>
<proteinExistence type="predicted"/>
<feature type="compositionally biased region" description="Low complexity" evidence="1">
    <location>
        <begin position="156"/>
        <end position="167"/>
    </location>
</feature>
<keyword evidence="3" id="KW-1185">Reference proteome</keyword>
<sequence length="343" mass="36228">MLDKPLDFGEQELLALIRQIHATSGPIPRNQLTVAGRGRGLEVARPLGRLKMLGLVEEYEQRPSWWRRLFGAASVMVLVPGAAAGPDLPAGTEILSEAEAPMHGAEADAVAEALQAEFIAAPESEIRQAAAPLETIGIPAPPEQPEPAPADPHPVAPQQAAAPARPRQRFAPVPPGYTDELGGAPLAYQPAATTALSPELLEGLCELLGTLGMEMTMAGETLVADRLARGATPGEALMQLVLFAFGHAARFEMASGNPARPEDLQEYGTAVLAEMTRLYAAGEIGAAQFEHDRQGILALSDSSQDRSQLVAELFMDPIGGAAPPALLPEELRSIEEDEEEAGL</sequence>
<reference evidence="2 3" key="1">
    <citation type="submission" date="2020-07" db="EMBL/GenBank/DDBJ databases">
        <title>Pseudogemmobacter sp. nov., isolated from poultry manure in Taiwan.</title>
        <authorList>
            <person name="Lin S.-Y."/>
            <person name="Tang Y.-S."/>
            <person name="Young C.-C."/>
        </authorList>
    </citation>
    <scope>NUCLEOTIDE SEQUENCE [LARGE SCALE GENOMIC DNA]</scope>
    <source>
        <strain evidence="2 3">CC-YST710</strain>
    </source>
</reference>
<evidence type="ECO:0000313" key="2">
    <source>
        <dbReference type="EMBL" id="MCB5410839.1"/>
    </source>
</evidence>
<dbReference type="RefSeq" id="WP_226936085.1">
    <property type="nucleotide sequence ID" value="NZ_JACDXX010000011.1"/>
</dbReference>
<accession>A0ABS8CN74</accession>
<gene>
    <name evidence="2" type="ORF">H0485_12620</name>
</gene>
<feature type="region of interest" description="Disordered" evidence="1">
    <location>
        <begin position="137"/>
        <end position="167"/>
    </location>
</feature>